<dbReference type="PROSITE" id="PS00041">
    <property type="entry name" value="HTH_ARAC_FAMILY_1"/>
    <property type="match status" value="1"/>
</dbReference>
<dbReference type="GO" id="GO:0043565">
    <property type="term" value="F:sequence-specific DNA binding"/>
    <property type="evidence" value="ECO:0007669"/>
    <property type="project" value="InterPro"/>
</dbReference>
<accession>A0A6C0U4C7</accession>
<proteinExistence type="predicted"/>
<organism evidence="5 6">
    <name type="scientific">Kineobactrum salinum</name>
    <dbReference type="NCBI Taxonomy" id="2708301"/>
    <lineage>
        <taxon>Bacteria</taxon>
        <taxon>Pseudomonadati</taxon>
        <taxon>Pseudomonadota</taxon>
        <taxon>Gammaproteobacteria</taxon>
        <taxon>Cellvibrionales</taxon>
        <taxon>Halieaceae</taxon>
        <taxon>Kineobactrum</taxon>
    </lineage>
</organism>
<keyword evidence="2" id="KW-0238">DNA-binding</keyword>
<feature type="domain" description="HTH araC/xylS-type" evidence="4">
    <location>
        <begin position="260"/>
        <end position="356"/>
    </location>
</feature>
<dbReference type="InterPro" id="IPR009057">
    <property type="entry name" value="Homeodomain-like_sf"/>
</dbReference>
<evidence type="ECO:0000256" key="2">
    <source>
        <dbReference type="ARBA" id="ARBA00023125"/>
    </source>
</evidence>
<evidence type="ECO:0000256" key="1">
    <source>
        <dbReference type="ARBA" id="ARBA00023015"/>
    </source>
</evidence>
<dbReference type="InterPro" id="IPR020449">
    <property type="entry name" value="Tscrpt_reg_AraC-type_HTH"/>
</dbReference>
<evidence type="ECO:0000313" key="6">
    <source>
        <dbReference type="Proteomes" id="UP000477680"/>
    </source>
</evidence>
<dbReference type="PROSITE" id="PS01124">
    <property type="entry name" value="HTH_ARAC_FAMILY_2"/>
    <property type="match status" value="1"/>
</dbReference>
<dbReference type="PANTHER" id="PTHR47893">
    <property type="entry name" value="REGULATORY PROTEIN PCHR"/>
    <property type="match status" value="1"/>
</dbReference>
<evidence type="ECO:0000313" key="5">
    <source>
        <dbReference type="EMBL" id="QIB66992.1"/>
    </source>
</evidence>
<evidence type="ECO:0000259" key="4">
    <source>
        <dbReference type="PROSITE" id="PS01124"/>
    </source>
</evidence>
<dbReference type="PANTHER" id="PTHR47893:SF1">
    <property type="entry name" value="REGULATORY PROTEIN PCHR"/>
    <property type="match status" value="1"/>
</dbReference>
<dbReference type="SMART" id="SM00342">
    <property type="entry name" value="HTH_ARAC"/>
    <property type="match status" value="1"/>
</dbReference>
<reference evidence="5 6" key="1">
    <citation type="submission" date="2020-02" db="EMBL/GenBank/DDBJ databases">
        <title>Genome sequencing for Kineobactrum sp. M2.</title>
        <authorList>
            <person name="Park S.-J."/>
        </authorList>
    </citation>
    <scope>NUCLEOTIDE SEQUENCE [LARGE SCALE GENOMIC DNA]</scope>
    <source>
        <strain evidence="5 6">M2</strain>
    </source>
</reference>
<evidence type="ECO:0000256" key="3">
    <source>
        <dbReference type="ARBA" id="ARBA00023163"/>
    </source>
</evidence>
<dbReference type="GO" id="GO:0003700">
    <property type="term" value="F:DNA-binding transcription factor activity"/>
    <property type="evidence" value="ECO:0007669"/>
    <property type="project" value="InterPro"/>
</dbReference>
<dbReference type="InterPro" id="IPR053142">
    <property type="entry name" value="PchR_regulatory_protein"/>
</dbReference>
<dbReference type="Proteomes" id="UP000477680">
    <property type="component" value="Chromosome"/>
</dbReference>
<dbReference type="Gene3D" id="1.10.10.60">
    <property type="entry name" value="Homeodomain-like"/>
    <property type="match status" value="1"/>
</dbReference>
<dbReference type="RefSeq" id="WP_163496420.1">
    <property type="nucleotide sequence ID" value="NZ_CP048711.1"/>
</dbReference>
<name>A0A6C0U4C7_9GAMM</name>
<dbReference type="InterPro" id="IPR018062">
    <property type="entry name" value="HTH_AraC-typ_CS"/>
</dbReference>
<dbReference type="SUPFAM" id="SSF46689">
    <property type="entry name" value="Homeodomain-like"/>
    <property type="match status" value="2"/>
</dbReference>
<keyword evidence="6" id="KW-1185">Reference proteome</keyword>
<dbReference type="InterPro" id="IPR018060">
    <property type="entry name" value="HTH_AraC"/>
</dbReference>
<sequence length="356" mass="39557">MKEPPEQEGFRVHRQGAMLELIEPERRKRPPFLVGEDFFDFNALETLVRKLVGAREGLAGIRVPFPGGGCTEYLPIEKGCLLALNRNIQSTPELDSFSYRTSDWAALRVRISGFFREQISSTSMTAGEGNASLLYFGSGCRYGLNLTADSPVSGVSLVFHPDIISRRVLGDADLLLERLRGEVTETHDLPHLIAWPGDLVMQGLALQILQLDSAAPVFRIMAESLALSLFARCITLLGSDSVEATDQAVRLRAKDLQQLEVVRKVLETDFCNSHTLEELSRLAGINRRKLTEGFRSLFGTSVGEYAINQRMRRARILLLEGIRVGEVAEQVGYQDQGSFSRAFKRVVGVNPRAFST</sequence>
<dbReference type="AlphaFoldDB" id="A0A6C0U4C7"/>
<dbReference type="EMBL" id="CP048711">
    <property type="protein sequence ID" value="QIB66992.1"/>
    <property type="molecule type" value="Genomic_DNA"/>
</dbReference>
<gene>
    <name evidence="5" type="ORF">G3T16_17945</name>
</gene>
<keyword evidence="1" id="KW-0805">Transcription regulation</keyword>
<keyword evidence="3" id="KW-0804">Transcription</keyword>
<protein>
    <submittedName>
        <fullName evidence="5">Helix-turn-helix transcriptional regulator</fullName>
    </submittedName>
</protein>
<dbReference type="PRINTS" id="PR00032">
    <property type="entry name" value="HTHARAC"/>
</dbReference>
<dbReference type="KEGG" id="kim:G3T16_17945"/>
<dbReference type="Pfam" id="PF12833">
    <property type="entry name" value="HTH_18"/>
    <property type="match status" value="1"/>
</dbReference>